<accession>L0DKX0</accession>
<dbReference type="OrthoDB" id="287932at2"/>
<dbReference type="Pfam" id="PF03992">
    <property type="entry name" value="ABM"/>
    <property type="match status" value="1"/>
</dbReference>
<dbReference type="STRING" id="886293.Sinac_5159"/>
<dbReference type="Gene3D" id="3.30.70.100">
    <property type="match status" value="1"/>
</dbReference>
<dbReference type="HOGENOM" id="CLU_182726_0_0_0"/>
<proteinExistence type="predicted"/>
<organism evidence="2 3">
    <name type="scientific">Singulisphaera acidiphila (strain ATCC BAA-1392 / DSM 18658 / VKM B-2454 / MOB10)</name>
    <dbReference type="NCBI Taxonomy" id="886293"/>
    <lineage>
        <taxon>Bacteria</taxon>
        <taxon>Pseudomonadati</taxon>
        <taxon>Planctomycetota</taxon>
        <taxon>Planctomycetia</taxon>
        <taxon>Isosphaerales</taxon>
        <taxon>Isosphaeraceae</taxon>
        <taxon>Singulisphaera</taxon>
    </lineage>
</organism>
<dbReference type="InterPro" id="IPR011008">
    <property type="entry name" value="Dimeric_a/b-barrel"/>
</dbReference>
<sequence>MVTVGMYYDVIPEKTTLFTAKFQEVIELMKTIEGHKSSFLYQRFDDPNSFAILSEWTDQQAFLDFIRSDTFRQVTTWGREQILRSMPKHKIYPRSEDLGRPS</sequence>
<feature type="domain" description="ABM" evidence="1">
    <location>
        <begin position="2"/>
        <end position="92"/>
    </location>
</feature>
<dbReference type="InterPro" id="IPR007138">
    <property type="entry name" value="ABM_dom"/>
</dbReference>
<evidence type="ECO:0000313" key="2">
    <source>
        <dbReference type="EMBL" id="AGA29311.1"/>
    </source>
</evidence>
<dbReference type="EMBL" id="CP003364">
    <property type="protein sequence ID" value="AGA29311.1"/>
    <property type="molecule type" value="Genomic_DNA"/>
</dbReference>
<gene>
    <name evidence="2" type="ordered locus">Sinac_5159</name>
</gene>
<dbReference type="PROSITE" id="PS51725">
    <property type="entry name" value="ABM"/>
    <property type="match status" value="1"/>
</dbReference>
<dbReference type="eggNOG" id="COG2329">
    <property type="taxonomic scope" value="Bacteria"/>
</dbReference>
<dbReference type="SUPFAM" id="SSF54909">
    <property type="entry name" value="Dimeric alpha+beta barrel"/>
    <property type="match status" value="1"/>
</dbReference>
<dbReference type="RefSeq" id="WP_015248415.1">
    <property type="nucleotide sequence ID" value="NC_019892.1"/>
</dbReference>
<name>L0DKX0_SINAD</name>
<keyword evidence="3" id="KW-1185">Reference proteome</keyword>
<dbReference type="AlphaFoldDB" id="L0DKX0"/>
<dbReference type="Proteomes" id="UP000010798">
    <property type="component" value="Chromosome"/>
</dbReference>
<evidence type="ECO:0000313" key="3">
    <source>
        <dbReference type="Proteomes" id="UP000010798"/>
    </source>
</evidence>
<evidence type="ECO:0000259" key="1">
    <source>
        <dbReference type="PROSITE" id="PS51725"/>
    </source>
</evidence>
<reference evidence="2 3" key="1">
    <citation type="submission" date="2012-02" db="EMBL/GenBank/DDBJ databases">
        <title>Complete sequence of chromosome of Singulisphaera acidiphila DSM 18658.</title>
        <authorList>
            <consortium name="US DOE Joint Genome Institute (JGI-PGF)"/>
            <person name="Lucas S."/>
            <person name="Copeland A."/>
            <person name="Lapidus A."/>
            <person name="Glavina del Rio T."/>
            <person name="Dalin E."/>
            <person name="Tice H."/>
            <person name="Bruce D."/>
            <person name="Goodwin L."/>
            <person name="Pitluck S."/>
            <person name="Peters L."/>
            <person name="Ovchinnikova G."/>
            <person name="Chertkov O."/>
            <person name="Kyrpides N."/>
            <person name="Mavromatis K."/>
            <person name="Ivanova N."/>
            <person name="Brettin T."/>
            <person name="Detter J.C."/>
            <person name="Han C."/>
            <person name="Larimer F."/>
            <person name="Land M."/>
            <person name="Hauser L."/>
            <person name="Markowitz V."/>
            <person name="Cheng J.-F."/>
            <person name="Hugenholtz P."/>
            <person name="Woyke T."/>
            <person name="Wu D."/>
            <person name="Tindall B."/>
            <person name="Pomrenke H."/>
            <person name="Brambilla E."/>
            <person name="Klenk H.-P."/>
            <person name="Eisen J.A."/>
        </authorList>
    </citation>
    <scope>NUCLEOTIDE SEQUENCE [LARGE SCALE GENOMIC DNA]</scope>
    <source>
        <strain evidence="3">ATCC BAA-1392 / DSM 18658 / VKM B-2454 / MOB10</strain>
    </source>
</reference>
<protein>
    <submittedName>
        <fullName evidence="2">Putative enzyme involved in biosynthesis of extracellular polysaccharides</fullName>
    </submittedName>
</protein>
<dbReference type="KEGG" id="saci:Sinac_5159"/>